<dbReference type="Proteomes" id="UP000012118">
    <property type="component" value="Unassembled WGS sequence"/>
</dbReference>
<dbReference type="RefSeq" id="WP_002625815.1">
    <property type="nucleotide sequence ID" value="NZ_AHNU02000046.1"/>
</dbReference>
<comment type="caution">
    <text evidence="2">The sequence shown here is derived from an EMBL/GenBank/DDBJ whole genome shotgun (WGS) entry which is preliminary data.</text>
</comment>
<dbReference type="EMBL" id="AHNU02000046">
    <property type="protein sequence ID" value="EMN89926.1"/>
    <property type="molecule type" value="Genomic_DNA"/>
</dbReference>
<proteinExistence type="predicted"/>
<sequence>MDLIAATEVAKQFIARQNTHDLALNGIPLEHGHVFSFNYNSAKYLSTNKFSDMLVGHGPCLIDKSTEEVIEYGSAFSVEHAVQDYCLKMGYIKTNPT</sequence>
<feature type="domain" description="Immunity protein 35" evidence="1">
    <location>
        <begin position="7"/>
        <end position="77"/>
    </location>
</feature>
<dbReference type="Pfam" id="PF15567">
    <property type="entry name" value="Imm35"/>
    <property type="match status" value="1"/>
</dbReference>
<dbReference type="AlphaFoldDB" id="M6Q2Y5"/>
<keyword evidence="3" id="KW-1185">Reference proteome</keyword>
<reference evidence="2 3" key="1">
    <citation type="submission" date="2013-01" db="EMBL/GenBank/DDBJ databases">
        <authorList>
            <person name="Harkins D.M."/>
            <person name="Durkin A.S."/>
            <person name="Brinkac L.M."/>
            <person name="Haft D.H."/>
            <person name="Selengut J.D."/>
            <person name="Sanka R."/>
            <person name="DePew J."/>
            <person name="Purushe J."/>
            <person name="Chanthongthip A."/>
            <person name="Lattana O."/>
            <person name="Phetsouvanh R."/>
            <person name="Newton P.N."/>
            <person name="Vinetz J.M."/>
            <person name="Sutton G.G."/>
            <person name="Nierman W.C."/>
            <person name="Fouts D.E."/>
        </authorList>
    </citation>
    <scope>NUCLEOTIDE SEQUENCE [LARGE SCALE GENOMIC DNA]</scope>
    <source>
        <strain evidence="2 3">UI 13098</strain>
    </source>
</reference>
<evidence type="ECO:0000313" key="3">
    <source>
        <dbReference type="Proteomes" id="UP000012118"/>
    </source>
</evidence>
<protein>
    <recommendedName>
        <fullName evidence="1">Immunity protein 35 domain-containing protein</fullName>
    </recommendedName>
</protein>
<dbReference type="InterPro" id="IPR029082">
    <property type="entry name" value="Imm35"/>
</dbReference>
<evidence type="ECO:0000313" key="2">
    <source>
        <dbReference type="EMBL" id="EMN89926.1"/>
    </source>
</evidence>
<organism evidence="2 3">
    <name type="scientific">Leptospira weilii str. UI 13098</name>
    <dbReference type="NCBI Taxonomy" id="1088542"/>
    <lineage>
        <taxon>Bacteria</taxon>
        <taxon>Pseudomonadati</taxon>
        <taxon>Spirochaetota</taxon>
        <taxon>Spirochaetia</taxon>
        <taxon>Leptospirales</taxon>
        <taxon>Leptospiraceae</taxon>
        <taxon>Leptospira</taxon>
    </lineage>
</organism>
<accession>M6Q2Y5</accession>
<name>M6Q2Y5_9LEPT</name>
<gene>
    <name evidence="2" type="ORF">LEP1GSC108_3953</name>
</gene>
<evidence type="ECO:0000259" key="1">
    <source>
        <dbReference type="Pfam" id="PF15567"/>
    </source>
</evidence>